<keyword evidence="2" id="KW-1133">Transmembrane helix</keyword>
<keyword evidence="2" id="KW-0472">Membrane</keyword>
<evidence type="ECO:0000313" key="4">
    <source>
        <dbReference type="Proteomes" id="UP001164706"/>
    </source>
</evidence>
<accession>A0A9E8ML14</accession>
<keyword evidence="4" id="KW-1185">Reference proteome</keyword>
<keyword evidence="2" id="KW-0812">Transmembrane</keyword>
<feature type="compositionally biased region" description="Basic and acidic residues" evidence="1">
    <location>
        <begin position="1"/>
        <end position="10"/>
    </location>
</feature>
<evidence type="ECO:0000313" key="3">
    <source>
        <dbReference type="EMBL" id="WAB81476.1"/>
    </source>
</evidence>
<organism evidence="3 4">
    <name type="scientific">Microcella daejeonensis</name>
    <dbReference type="NCBI Taxonomy" id="2994971"/>
    <lineage>
        <taxon>Bacteria</taxon>
        <taxon>Bacillati</taxon>
        <taxon>Actinomycetota</taxon>
        <taxon>Actinomycetes</taxon>
        <taxon>Micrococcales</taxon>
        <taxon>Microbacteriaceae</taxon>
        <taxon>Microcella</taxon>
    </lineage>
</organism>
<gene>
    <name evidence="3" type="ORF">OVN18_00135</name>
</gene>
<evidence type="ECO:0000256" key="2">
    <source>
        <dbReference type="SAM" id="Phobius"/>
    </source>
</evidence>
<feature type="transmembrane region" description="Helical" evidence="2">
    <location>
        <begin position="72"/>
        <end position="93"/>
    </location>
</feature>
<reference evidence="3" key="1">
    <citation type="submission" date="2022-11" db="EMBL/GenBank/DDBJ databases">
        <title>Description of Microcella daejonensis nov. sp, isolated from riverside soil.</title>
        <authorList>
            <person name="Molina K.M."/>
            <person name="Kim S.B."/>
        </authorList>
    </citation>
    <scope>NUCLEOTIDE SEQUENCE</scope>
    <source>
        <strain evidence="3">MMS21-STM12</strain>
    </source>
</reference>
<sequence>MDDAARRALERTAFGPTRTDEERRAAEEAALELARLDAVERRGHPVRRTRVGAGVMHPVPPRPPRPLWRHPALITGVVVALLGGLTAGGLAIASSVLQGRPNIFLGAQGFTAQEVRALDIPAFDVFDRPATATELQYLEELEVGGRIVQLGPRILDADDDWDYAAVIVRSLVTTIEPRACVWALGESDASLACTDITRFAETGVEGEASSREGTVAFRWTADGDFEAVRAR</sequence>
<dbReference type="AlphaFoldDB" id="A0A9E8ML14"/>
<dbReference type="Proteomes" id="UP001164706">
    <property type="component" value="Chromosome"/>
</dbReference>
<evidence type="ECO:0000256" key="1">
    <source>
        <dbReference type="SAM" id="MobiDB-lite"/>
    </source>
</evidence>
<protein>
    <submittedName>
        <fullName evidence="3">Uncharacterized protein</fullName>
    </submittedName>
</protein>
<dbReference type="KEGG" id="mdb:OVN18_00135"/>
<dbReference type="EMBL" id="CP113089">
    <property type="protein sequence ID" value="WAB81476.1"/>
    <property type="molecule type" value="Genomic_DNA"/>
</dbReference>
<proteinExistence type="predicted"/>
<feature type="region of interest" description="Disordered" evidence="1">
    <location>
        <begin position="1"/>
        <end position="25"/>
    </location>
</feature>
<name>A0A9E8ML14_9MICO</name>
<dbReference type="RefSeq" id="WP_267781229.1">
    <property type="nucleotide sequence ID" value="NZ_CP113089.1"/>
</dbReference>